<evidence type="ECO:0000313" key="3">
    <source>
        <dbReference type="Proteomes" id="UP000429595"/>
    </source>
</evidence>
<proteinExistence type="predicted"/>
<dbReference type="Proteomes" id="UP000429595">
    <property type="component" value="Unassembled WGS sequence"/>
</dbReference>
<keyword evidence="3" id="KW-1185">Reference proteome</keyword>
<sequence length="133" mass="15094">MFEFLKRSSVGVSIAGILTFIALTVMMLNDVEASVSQIWLNMLGSIVIGIYFGTASMLFDIESWSLLKATSIHFVLSLFVYYPLAVYIGWIPLAAVPIILSFVTFTIIYCLFWFGTRLYLRKMERSINASIRK</sequence>
<keyword evidence="1" id="KW-1133">Transmembrane helix</keyword>
<feature type="transmembrane region" description="Helical" evidence="1">
    <location>
        <begin position="90"/>
        <end position="115"/>
    </location>
</feature>
<keyword evidence="1" id="KW-0472">Membrane</keyword>
<evidence type="ECO:0000256" key="1">
    <source>
        <dbReference type="SAM" id="Phobius"/>
    </source>
</evidence>
<dbReference type="EMBL" id="WEIO01000011">
    <property type="protein sequence ID" value="KAB7704705.1"/>
    <property type="molecule type" value="Genomic_DNA"/>
</dbReference>
<protein>
    <submittedName>
        <fullName evidence="2">DUF3021 family protein</fullName>
    </submittedName>
</protein>
<evidence type="ECO:0000313" key="2">
    <source>
        <dbReference type="EMBL" id="KAB7704705.1"/>
    </source>
</evidence>
<keyword evidence="1" id="KW-0812">Transmembrane</keyword>
<dbReference type="Pfam" id="PF11457">
    <property type="entry name" value="DUF3021"/>
    <property type="match status" value="1"/>
</dbReference>
<gene>
    <name evidence="2" type="ORF">F9802_16120</name>
</gene>
<comment type="caution">
    <text evidence="2">The sequence shown here is derived from an EMBL/GenBank/DDBJ whole genome shotgun (WGS) entry which is preliminary data.</text>
</comment>
<reference evidence="2 3" key="1">
    <citation type="submission" date="2019-10" db="EMBL/GenBank/DDBJ databases">
        <title>Bacillus aerolatum sp. nov., isolated from bioaerosol of sport playgrounds.</title>
        <authorList>
            <person name="Chen P."/>
            <person name="Zhang G."/>
        </authorList>
    </citation>
    <scope>NUCLEOTIDE SEQUENCE [LARGE SCALE GENOMIC DNA]</scope>
    <source>
        <strain evidence="2 3">CX253</strain>
    </source>
</reference>
<accession>A0A6I1FBT0</accession>
<organism evidence="2 3">
    <name type="scientific">Bacillus aerolatus</name>
    <dbReference type="NCBI Taxonomy" id="2653354"/>
    <lineage>
        <taxon>Bacteria</taxon>
        <taxon>Bacillati</taxon>
        <taxon>Bacillota</taxon>
        <taxon>Bacilli</taxon>
        <taxon>Bacillales</taxon>
        <taxon>Bacillaceae</taxon>
        <taxon>Bacillus</taxon>
    </lineage>
</organism>
<feature type="transmembrane region" description="Helical" evidence="1">
    <location>
        <begin position="38"/>
        <end position="59"/>
    </location>
</feature>
<dbReference type="RefSeq" id="WP_152153795.1">
    <property type="nucleotide sequence ID" value="NZ_WEIO01000011.1"/>
</dbReference>
<feature type="transmembrane region" description="Helical" evidence="1">
    <location>
        <begin position="9"/>
        <end position="26"/>
    </location>
</feature>
<feature type="transmembrane region" description="Helical" evidence="1">
    <location>
        <begin position="66"/>
        <end position="84"/>
    </location>
</feature>
<dbReference type="InterPro" id="IPR021560">
    <property type="entry name" value="DUF3021"/>
</dbReference>
<name>A0A6I1FBT0_9BACI</name>
<dbReference type="AlphaFoldDB" id="A0A6I1FBT0"/>